<accession>A0A0K2USQ3</accession>
<reference evidence="1" key="1">
    <citation type="submission" date="2014-05" db="EMBL/GenBank/DDBJ databases">
        <authorList>
            <person name="Chronopoulou M."/>
        </authorList>
    </citation>
    <scope>NUCLEOTIDE SEQUENCE</scope>
    <source>
        <tissue evidence="1">Whole organism</tissue>
    </source>
</reference>
<proteinExistence type="predicted"/>
<dbReference type="AlphaFoldDB" id="A0A0K2USQ3"/>
<name>A0A0K2USQ3_LEPSM</name>
<dbReference type="EMBL" id="HACA01023719">
    <property type="protein sequence ID" value="CDW41080.1"/>
    <property type="molecule type" value="Transcribed_RNA"/>
</dbReference>
<sequence length="52" mass="5231">LVINADTISENDGFHASVEGLAPAADVVLCHGILALEGGGIEGLGICTYNGY</sequence>
<evidence type="ECO:0000313" key="1">
    <source>
        <dbReference type="EMBL" id="CDW41080.1"/>
    </source>
</evidence>
<organism evidence="1">
    <name type="scientific">Lepeophtheirus salmonis</name>
    <name type="common">Salmon louse</name>
    <name type="synonym">Caligus salmonis</name>
    <dbReference type="NCBI Taxonomy" id="72036"/>
    <lineage>
        <taxon>Eukaryota</taxon>
        <taxon>Metazoa</taxon>
        <taxon>Ecdysozoa</taxon>
        <taxon>Arthropoda</taxon>
        <taxon>Crustacea</taxon>
        <taxon>Multicrustacea</taxon>
        <taxon>Hexanauplia</taxon>
        <taxon>Copepoda</taxon>
        <taxon>Siphonostomatoida</taxon>
        <taxon>Caligidae</taxon>
        <taxon>Lepeophtheirus</taxon>
    </lineage>
</organism>
<protein>
    <submittedName>
        <fullName evidence="1">Uncharacterized protein</fullName>
    </submittedName>
</protein>
<feature type="non-terminal residue" evidence="1">
    <location>
        <position position="1"/>
    </location>
</feature>